<dbReference type="OrthoDB" id="5770487at2"/>
<gene>
    <name evidence="2" type="ORF">FN961_07050</name>
</gene>
<dbReference type="InterPro" id="IPR002048">
    <property type="entry name" value="EF_hand_dom"/>
</dbReference>
<dbReference type="EMBL" id="VKGK01000006">
    <property type="protein sequence ID" value="TRY15060.1"/>
    <property type="molecule type" value="Genomic_DNA"/>
</dbReference>
<protein>
    <submittedName>
        <fullName evidence="2">EF-hand domain-containing protein</fullName>
    </submittedName>
</protein>
<evidence type="ECO:0000313" key="3">
    <source>
        <dbReference type="Proteomes" id="UP000318126"/>
    </source>
</evidence>
<dbReference type="PROSITE" id="PS00018">
    <property type="entry name" value="EF_HAND_1"/>
    <property type="match status" value="2"/>
</dbReference>
<proteinExistence type="predicted"/>
<feature type="domain" description="EF-hand" evidence="1">
    <location>
        <begin position="4"/>
        <end position="39"/>
    </location>
</feature>
<keyword evidence="3" id="KW-1185">Reference proteome</keyword>
<dbReference type="GO" id="GO:0005509">
    <property type="term" value="F:calcium ion binding"/>
    <property type="evidence" value="ECO:0007669"/>
    <property type="project" value="InterPro"/>
</dbReference>
<dbReference type="SUPFAM" id="SSF47473">
    <property type="entry name" value="EF-hand"/>
    <property type="match status" value="1"/>
</dbReference>
<dbReference type="RefSeq" id="WP_143563847.1">
    <property type="nucleotide sequence ID" value="NZ_BMPL01000005.1"/>
</dbReference>
<dbReference type="AlphaFoldDB" id="A0A553JRH1"/>
<accession>A0A553JRH1</accession>
<dbReference type="PROSITE" id="PS50222">
    <property type="entry name" value="EF_HAND_2"/>
    <property type="match status" value="2"/>
</dbReference>
<reference evidence="3" key="1">
    <citation type="submission" date="2019-07" db="EMBL/GenBank/DDBJ databases">
        <title>Shewanella sp. YLB-08 draft genomic sequence.</title>
        <authorList>
            <person name="Yu L."/>
        </authorList>
    </citation>
    <scope>NUCLEOTIDE SEQUENCE [LARGE SCALE GENOMIC DNA]</scope>
    <source>
        <strain evidence="3">JCM 20706</strain>
    </source>
</reference>
<evidence type="ECO:0000313" key="2">
    <source>
        <dbReference type="EMBL" id="TRY15060.1"/>
    </source>
</evidence>
<dbReference type="SMART" id="SM00054">
    <property type="entry name" value="EFh"/>
    <property type="match status" value="2"/>
</dbReference>
<dbReference type="Proteomes" id="UP000318126">
    <property type="component" value="Unassembled WGS sequence"/>
</dbReference>
<name>A0A553JRH1_SHEHA</name>
<dbReference type="CDD" id="cd00051">
    <property type="entry name" value="EFh"/>
    <property type="match status" value="1"/>
</dbReference>
<dbReference type="InterPro" id="IPR011992">
    <property type="entry name" value="EF-hand-dom_pair"/>
</dbReference>
<organism evidence="2 3">
    <name type="scientific">Shewanella hanedai</name>
    <name type="common">Alteromonas hanedai</name>
    <dbReference type="NCBI Taxonomy" id="25"/>
    <lineage>
        <taxon>Bacteria</taxon>
        <taxon>Pseudomonadati</taxon>
        <taxon>Pseudomonadota</taxon>
        <taxon>Gammaproteobacteria</taxon>
        <taxon>Alteromonadales</taxon>
        <taxon>Shewanellaceae</taxon>
        <taxon>Shewanella</taxon>
    </lineage>
</organism>
<sequence>MTLMSIEELEDNFNHFDIDSDGTIELSEFNHLLVALEAIEPGESDSIGFEAIDTDSNGRIDFKEFSDWFNNR</sequence>
<comment type="caution">
    <text evidence="2">The sequence shown here is derived from an EMBL/GenBank/DDBJ whole genome shotgun (WGS) entry which is preliminary data.</text>
</comment>
<dbReference type="InterPro" id="IPR018247">
    <property type="entry name" value="EF_Hand_1_Ca_BS"/>
</dbReference>
<feature type="domain" description="EF-hand" evidence="1">
    <location>
        <begin position="49"/>
        <end position="72"/>
    </location>
</feature>
<evidence type="ECO:0000259" key="1">
    <source>
        <dbReference type="PROSITE" id="PS50222"/>
    </source>
</evidence>
<dbReference type="Gene3D" id="1.10.238.10">
    <property type="entry name" value="EF-hand"/>
    <property type="match status" value="1"/>
</dbReference>
<dbReference type="Pfam" id="PF13499">
    <property type="entry name" value="EF-hand_7"/>
    <property type="match status" value="1"/>
</dbReference>